<evidence type="ECO:0000313" key="6">
    <source>
        <dbReference type="Proteomes" id="UP000838748"/>
    </source>
</evidence>
<name>A0ABN8E0A9_9VIBR</name>
<dbReference type="PANTHER" id="PTHR35936">
    <property type="entry name" value="MEMBRANE-BOUND LYTIC MUREIN TRANSGLYCOSYLASE F"/>
    <property type="match status" value="1"/>
</dbReference>
<comment type="caution">
    <text evidence="5">The sequence shown here is derived from an EMBL/GenBank/DDBJ whole genome shotgun (WGS) entry which is preliminary data.</text>
</comment>
<organism evidence="5 6">
    <name type="scientific">Vibrio marisflavi CECT 7928</name>
    <dbReference type="NCBI Taxonomy" id="634439"/>
    <lineage>
        <taxon>Bacteria</taxon>
        <taxon>Pseudomonadati</taxon>
        <taxon>Pseudomonadota</taxon>
        <taxon>Gammaproteobacteria</taxon>
        <taxon>Vibrionales</taxon>
        <taxon>Vibrionaceae</taxon>
        <taxon>Vibrio</taxon>
    </lineage>
</organism>
<dbReference type="Proteomes" id="UP000838748">
    <property type="component" value="Unassembled WGS sequence"/>
</dbReference>
<evidence type="ECO:0000313" key="5">
    <source>
        <dbReference type="EMBL" id="CAH0537683.1"/>
    </source>
</evidence>
<feature type="domain" description="Solute-binding protein family 3/N-terminal" evidence="4">
    <location>
        <begin position="28"/>
        <end position="255"/>
    </location>
</feature>
<dbReference type="SMART" id="SM00062">
    <property type="entry name" value="PBPb"/>
    <property type="match status" value="1"/>
</dbReference>
<dbReference type="Pfam" id="PF00497">
    <property type="entry name" value="SBP_bac_3"/>
    <property type="match status" value="1"/>
</dbReference>
<dbReference type="PANTHER" id="PTHR35936:SF25">
    <property type="entry name" value="ABC TRANSPORTER SUBSTRATE-BINDING PROTEIN"/>
    <property type="match status" value="1"/>
</dbReference>
<evidence type="ECO:0000256" key="3">
    <source>
        <dbReference type="SAM" id="SignalP"/>
    </source>
</evidence>
<sequence length="261" mass="29732">MCKLFLKSSLALWVTISIFFSIHTQAEPLKIVTLEYPPYIFDNKGKVDGMATKVVQEVFRRLDQPIEIEILPWARSIHYLRAGRADAIYTIFKTQERMQFADYSEQILFQQSIALFTTKDRSISFDGNIEGLADYSFCVVIGVSYGEIFDKAVKSGKLDKIFETRSANQCLQLLLRGRVDIWVNNYFGALAIANSESQLSKLKTIAPSIQSTASYIAFSKLNDHQDMRDKFDQALTTMKQDGTYKKIIEAFVGPQENMMVP</sequence>
<reference evidence="5" key="1">
    <citation type="submission" date="2021-11" db="EMBL/GenBank/DDBJ databases">
        <authorList>
            <person name="Rodrigo-Torres L."/>
            <person name="Arahal R. D."/>
            <person name="Lucena T."/>
        </authorList>
    </citation>
    <scope>NUCLEOTIDE SEQUENCE</scope>
    <source>
        <strain evidence="5">CECT 7928</strain>
    </source>
</reference>
<keyword evidence="2 3" id="KW-0732">Signal</keyword>
<evidence type="ECO:0000256" key="2">
    <source>
        <dbReference type="ARBA" id="ARBA00022729"/>
    </source>
</evidence>
<evidence type="ECO:0000259" key="4">
    <source>
        <dbReference type="SMART" id="SM00062"/>
    </source>
</evidence>
<protein>
    <submittedName>
        <fullName evidence="5">Amino-acid-binding protein YxeM</fullName>
    </submittedName>
</protein>
<dbReference type="SUPFAM" id="SSF53850">
    <property type="entry name" value="Periplasmic binding protein-like II"/>
    <property type="match status" value="1"/>
</dbReference>
<comment type="similarity">
    <text evidence="1">Belongs to the bacterial solute-binding protein 3 family.</text>
</comment>
<proteinExistence type="inferred from homology"/>
<dbReference type="InterPro" id="IPR001638">
    <property type="entry name" value="Solute-binding_3/MltF_N"/>
</dbReference>
<accession>A0ABN8E0A9</accession>
<keyword evidence="6" id="KW-1185">Reference proteome</keyword>
<dbReference type="RefSeq" id="WP_237360582.1">
    <property type="nucleotide sequence ID" value="NZ_CAKLDM010000001.1"/>
</dbReference>
<feature type="chain" id="PRO_5046727750" evidence="3">
    <location>
        <begin position="27"/>
        <end position="261"/>
    </location>
</feature>
<feature type="signal peptide" evidence="3">
    <location>
        <begin position="1"/>
        <end position="26"/>
    </location>
</feature>
<dbReference type="Gene3D" id="3.40.190.10">
    <property type="entry name" value="Periplasmic binding protein-like II"/>
    <property type="match status" value="2"/>
</dbReference>
<dbReference type="EMBL" id="CAKLDM010000001">
    <property type="protein sequence ID" value="CAH0537683.1"/>
    <property type="molecule type" value="Genomic_DNA"/>
</dbReference>
<evidence type="ECO:0000256" key="1">
    <source>
        <dbReference type="ARBA" id="ARBA00010333"/>
    </source>
</evidence>
<gene>
    <name evidence="5" type="primary">yxeM_2</name>
    <name evidence="5" type="ORF">VMF7928_01235</name>
</gene>